<accession>A0A2J6PJB5</accession>
<dbReference type="Proteomes" id="UP000235672">
    <property type="component" value="Unassembled WGS sequence"/>
</dbReference>
<dbReference type="EMBL" id="KZ613525">
    <property type="protein sequence ID" value="PMD14079.1"/>
    <property type="molecule type" value="Genomic_DNA"/>
</dbReference>
<reference evidence="1 2" key="1">
    <citation type="submission" date="2016-05" db="EMBL/GenBank/DDBJ databases">
        <title>A degradative enzymes factory behind the ericoid mycorrhizal symbiosis.</title>
        <authorList>
            <consortium name="DOE Joint Genome Institute"/>
            <person name="Martino E."/>
            <person name="Morin E."/>
            <person name="Grelet G."/>
            <person name="Kuo A."/>
            <person name="Kohler A."/>
            <person name="Daghino S."/>
            <person name="Barry K."/>
            <person name="Choi C."/>
            <person name="Cichocki N."/>
            <person name="Clum A."/>
            <person name="Copeland A."/>
            <person name="Hainaut M."/>
            <person name="Haridas S."/>
            <person name="Labutti K."/>
            <person name="Lindquist E."/>
            <person name="Lipzen A."/>
            <person name="Khouja H.-R."/>
            <person name="Murat C."/>
            <person name="Ohm R."/>
            <person name="Olson A."/>
            <person name="Spatafora J."/>
            <person name="Veneault-Fourrey C."/>
            <person name="Henrissat B."/>
            <person name="Grigoriev I."/>
            <person name="Martin F."/>
            <person name="Perotto S."/>
        </authorList>
    </citation>
    <scope>NUCLEOTIDE SEQUENCE [LARGE SCALE GENOMIC DNA]</scope>
    <source>
        <strain evidence="1 2">UAMH 7357</strain>
    </source>
</reference>
<keyword evidence="2" id="KW-1185">Reference proteome</keyword>
<sequence>MSVKVFTYSNMLICLPFHQYQTENKGYCSIFDRLADCGNYFQNSDHVLSVDWGGIQALVKPVHVTRGAVEAIAVVSNQRSQLEKLFALADMGLPVRMIYASATATISVAAIERAVTIDISVKPSLSLSLKLQVVLEVKHHSMSPEECTNFEVVCFGL</sequence>
<gene>
    <name evidence="1" type="ORF">NA56DRAFT_711448</name>
</gene>
<name>A0A2J6PJB5_9HELO</name>
<protein>
    <submittedName>
        <fullName evidence="1">Uncharacterized protein</fullName>
    </submittedName>
</protein>
<proteinExistence type="predicted"/>
<organism evidence="1 2">
    <name type="scientific">Hyaloscypha hepaticicola</name>
    <dbReference type="NCBI Taxonomy" id="2082293"/>
    <lineage>
        <taxon>Eukaryota</taxon>
        <taxon>Fungi</taxon>
        <taxon>Dikarya</taxon>
        <taxon>Ascomycota</taxon>
        <taxon>Pezizomycotina</taxon>
        <taxon>Leotiomycetes</taxon>
        <taxon>Helotiales</taxon>
        <taxon>Hyaloscyphaceae</taxon>
        <taxon>Hyaloscypha</taxon>
    </lineage>
</organism>
<evidence type="ECO:0000313" key="2">
    <source>
        <dbReference type="Proteomes" id="UP000235672"/>
    </source>
</evidence>
<evidence type="ECO:0000313" key="1">
    <source>
        <dbReference type="EMBL" id="PMD14079.1"/>
    </source>
</evidence>
<dbReference type="AlphaFoldDB" id="A0A2J6PJB5"/>